<dbReference type="InterPro" id="IPR011324">
    <property type="entry name" value="Cytotoxic_necrot_fac-like_cat"/>
</dbReference>
<dbReference type="Proteomes" id="UP000182829">
    <property type="component" value="Unassembled WGS sequence"/>
</dbReference>
<name>A0A1I3M3W8_9EURY</name>
<comment type="similarity">
    <text evidence="3">Belongs to the CheD family.</text>
</comment>
<dbReference type="EC" id="3.5.1.44" evidence="3"/>
<dbReference type="SUPFAM" id="SSF64438">
    <property type="entry name" value="CNF1/YfiH-like putative cysteine hydrolases"/>
    <property type="match status" value="1"/>
</dbReference>
<evidence type="ECO:0000256" key="2">
    <source>
        <dbReference type="ARBA" id="ARBA00022801"/>
    </source>
</evidence>
<dbReference type="InterPro" id="IPR005659">
    <property type="entry name" value="Chemorcpt_Glu_NH3ase_CheD"/>
</dbReference>
<gene>
    <name evidence="3" type="primary">cheD</name>
    <name evidence="4" type="ORF">SAMN05443661_10963</name>
</gene>
<dbReference type="EMBL" id="FORO01000009">
    <property type="protein sequence ID" value="SFI91435.1"/>
    <property type="molecule type" value="Genomic_DNA"/>
</dbReference>
<dbReference type="OMA" id="CVAVCLW"/>
<evidence type="ECO:0000256" key="1">
    <source>
        <dbReference type="ARBA" id="ARBA00022500"/>
    </source>
</evidence>
<dbReference type="PANTHER" id="PTHR35147">
    <property type="entry name" value="CHEMORECEPTOR GLUTAMINE DEAMIDASE CHED-RELATED"/>
    <property type="match status" value="1"/>
</dbReference>
<dbReference type="GO" id="GO:0050568">
    <property type="term" value="F:protein-glutamine glutaminase activity"/>
    <property type="evidence" value="ECO:0007669"/>
    <property type="project" value="UniProtKB-UniRule"/>
</dbReference>
<reference evidence="4 5" key="1">
    <citation type="submission" date="2016-10" db="EMBL/GenBank/DDBJ databases">
        <authorList>
            <person name="de Groot N.N."/>
        </authorList>
    </citation>
    <scope>NUCLEOTIDE SEQUENCE [LARGE SCALE GENOMIC DNA]</scope>
    <source>
        <strain evidence="4 5">SP2</strain>
    </source>
</reference>
<dbReference type="GO" id="GO:0006935">
    <property type="term" value="P:chemotaxis"/>
    <property type="evidence" value="ECO:0007669"/>
    <property type="project" value="UniProtKB-UniRule"/>
</dbReference>
<evidence type="ECO:0000313" key="5">
    <source>
        <dbReference type="Proteomes" id="UP000182829"/>
    </source>
</evidence>
<protein>
    <recommendedName>
        <fullName evidence="3">Probable chemoreceptor glutamine deamidase CheD</fullName>
        <ecNumber evidence="3">3.5.1.44</ecNumber>
    </recommendedName>
</protein>
<keyword evidence="1 3" id="KW-0145">Chemotaxis</keyword>
<accession>A0A1I3M3W8</accession>
<comment type="function">
    <text evidence="3">Probably deamidates glutamine residues to glutamate on methyl-accepting chemotaxis receptors (MCPs), playing an important role in chemotaxis.</text>
</comment>
<comment type="catalytic activity">
    <reaction evidence="3">
        <text>L-glutaminyl-[protein] + H2O = L-glutamyl-[protein] + NH4(+)</text>
        <dbReference type="Rhea" id="RHEA:16441"/>
        <dbReference type="Rhea" id="RHEA-COMP:10207"/>
        <dbReference type="Rhea" id="RHEA-COMP:10208"/>
        <dbReference type="ChEBI" id="CHEBI:15377"/>
        <dbReference type="ChEBI" id="CHEBI:28938"/>
        <dbReference type="ChEBI" id="CHEBI:29973"/>
        <dbReference type="ChEBI" id="CHEBI:30011"/>
        <dbReference type="EC" id="3.5.1.44"/>
    </reaction>
</comment>
<dbReference type="InterPro" id="IPR038592">
    <property type="entry name" value="CheD-like_sf"/>
</dbReference>
<keyword evidence="2 3" id="KW-0378">Hydrolase</keyword>
<organism evidence="4 5">
    <name type="scientific">Natronobacterium gregoryi</name>
    <dbReference type="NCBI Taxonomy" id="44930"/>
    <lineage>
        <taxon>Archaea</taxon>
        <taxon>Methanobacteriati</taxon>
        <taxon>Methanobacteriota</taxon>
        <taxon>Stenosarchaea group</taxon>
        <taxon>Halobacteria</taxon>
        <taxon>Halobacteriales</taxon>
        <taxon>Natrialbaceae</taxon>
        <taxon>Natronobacterium</taxon>
    </lineage>
</organism>
<evidence type="ECO:0000256" key="3">
    <source>
        <dbReference type="HAMAP-Rule" id="MF_01440"/>
    </source>
</evidence>
<dbReference type="PANTHER" id="PTHR35147:SF1">
    <property type="entry name" value="CHEMORECEPTOR GLUTAMINE DEAMIDASE CHED-RELATED"/>
    <property type="match status" value="1"/>
</dbReference>
<dbReference type="OrthoDB" id="10499at2157"/>
<evidence type="ECO:0000313" key="4">
    <source>
        <dbReference type="EMBL" id="SFI91435.1"/>
    </source>
</evidence>
<sequence length="161" mass="17080">MAEPTPIQVGISEYDFSTDGRPLVTNGVGSCVVVVLVDDKASVSGMLHFMLPESRQTGNRDHDAKFADTGIEEMIAAFEAHGGRLTRAWAKLAGGASMFDFDGFDVPIGEQNVEAARDILAAQDVPLRATDVGGNEGRQVTFEPSSGDLLVKTADGGVRRL</sequence>
<proteinExistence type="inferred from homology"/>
<dbReference type="AlphaFoldDB" id="A0A1I3M3W8"/>
<dbReference type="CDD" id="cd16352">
    <property type="entry name" value="CheD"/>
    <property type="match status" value="1"/>
</dbReference>
<dbReference type="Pfam" id="PF03975">
    <property type="entry name" value="CheD"/>
    <property type="match status" value="1"/>
</dbReference>
<dbReference type="Gene3D" id="3.30.1330.200">
    <property type="match status" value="1"/>
</dbReference>
<dbReference type="HAMAP" id="MF_01440">
    <property type="entry name" value="CheD"/>
    <property type="match status" value="1"/>
</dbReference>